<evidence type="ECO:0000313" key="3">
    <source>
        <dbReference type="Proteomes" id="UP000516380"/>
    </source>
</evidence>
<dbReference type="Proteomes" id="UP000516380">
    <property type="component" value="Chromosome"/>
</dbReference>
<organism evidence="2 3">
    <name type="scientific">Mycobacterium kansasii</name>
    <dbReference type="NCBI Taxonomy" id="1768"/>
    <lineage>
        <taxon>Bacteria</taxon>
        <taxon>Bacillati</taxon>
        <taxon>Actinomycetota</taxon>
        <taxon>Actinomycetes</taxon>
        <taxon>Mycobacteriales</taxon>
        <taxon>Mycobacteriaceae</taxon>
        <taxon>Mycobacterium</taxon>
    </lineage>
</organism>
<reference evidence="2 3" key="1">
    <citation type="submission" date="2020-07" db="EMBL/GenBank/DDBJ databases">
        <title>Mycobacterium kansasii (former subtype) with zoonotic potential isolated from diseased indoor pet cat, Japan.</title>
        <authorList>
            <person name="Fukano H."/>
            <person name="Terazono T."/>
            <person name="Hoshino Y."/>
        </authorList>
    </citation>
    <scope>NUCLEOTIDE SEQUENCE [LARGE SCALE GENOMIC DNA]</scope>
    <source>
        <strain evidence="2 3">Kuro-I</strain>
    </source>
</reference>
<proteinExistence type="predicted"/>
<dbReference type="EMBL" id="AP023343">
    <property type="protein sequence ID" value="BCI85324.1"/>
    <property type="molecule type" value="Genomic_DNA"/>
</dbReference>
<accession>A0A7G1I4A9</accession>
<feature type="region of interest" description="Disordered" evidence="1">
    <location>
        <begin position="56"/>
        <end position="80"/>
    </location>
</feature>
<keyword evidence="3" id="KW-1185">Reference proteome</keyword>
<dbReference type="AlphaFoldDB" id="A0A7G1I4A9"/>
<evidence type="ECO:0000313" key="2">
    <source>
        <dbReference type="EMBL" id="BCI85324.1"/>
    </source>
</evidence>
<gene>
    <name evidence="2" type="ORF">NIIDMKKI_05300</name>
</gene>
<feature type="region of interest" description="Disordered" evidence="1">
    <location>
        <begin position="1"/>
        <end position="25"/>
    </location>
</feature>
<protein>
    <submittedName>
        <fullName evidence="2">Uncharacterized protein</fullName>
    </submittedName>
</protein>
<name>A0A7G1I4A9_MYCKA</name>
<evidence type="ECO:0000256" key="1">
    <source>
        <dbReference type="SAM" id="MobiDB-lite"/>
    </source>
</evidence>
<sequence length="80" mass="8138">MLHRPGATRGGTGAKAEHEAPAADLLQEAAPATVTPAGRLAAFTTRVPIPIADVAAAKAPASEKHSSIRGLDNTAPDMWS</sequence>